<gene>
    <name evidence="1" type="ORF">SAMN04488018_1133</name>
</gene>
<proteinExistence type="predicted"/>
<accession>A0A1H6W680</accession>
<sequence>MFEQFKTTMCVRWRGGGKTHFIAQKNHFSKILKWFKGGFINFKGFYSTLLFKS</sequence>
<name>A0A1H6W680_9FLAO</name>
<protein>
    <submittedName>
        <fullName evidence="1">Uncharacterized protein</fullName>
    </submittedName>
</protein>
<dbReference type="EMBL" id="FNYS01000013">
    <property type="protein sequence ID" value="SEJ12413.1"/>
    <property type="molecule type" value="Genomic_DNA"/>
</dbReference>
<dbReference type="AlphaFoldDB" id="A0A1H6W680"/>
<organism evidence="1">
    <name type="scientific">Myroides marinus</name>
    <dbReference type="NCBI Taxonomy" id="703342"/>
    <lineage>
        <taxon>Bacteria</taxon>
        <taxon>Pseudomonadati</taxon>
        <taxon>Bacteroidota</taxon>
        <taxon>Flavobacteriia</taxon>
        <taxon>Flavobacteriales</taxon>
        <taxon>Flavobacteriaceae</taxon>
        <taxon>Myroides</taxon>
    </lineage>
</organism>
<dbReference type="Proteomes" id="UP000183077">
    <property type="component" value="Unassembled WGS sequence"/>
</dbReference>
<evidence type="ECO:0000313" key="1">
    <source>
        <dbReference type="EMBL" id="SEJ12413.1"/>
    </source>
</evidence>
<reference evidence="1" key="1">
    <citation type="submission" date="2016-10" db="EMBL/GenBank/DDBJ databases">
        <authorList>
            <person name="de Groot N.N."/>
        </authorList>
    </citation>
    <scope>NUCLEOTIDE SEQUENCE [LARGE SCALE GENOMIC DNA]</scope>
    <source>
        <strain evidence="1">DSM 23048</strain>
    </source>
</reference>